<proteinExistence type="predicted"/>
<evidence type="ECO:0000313" key="1">
    <source>
        <dbReference type="EMBL" id="PJE80647.1"/>
    </source>
</evidence>
<reference evidence="1" key="1">
    <citation type="journal article" date="2017" name="Appl. Environ. Microbiol.">
        <title>Molecular characterization of an Endozoicomonas-like organism causing infection in king scallop Pecten maximus L.</title>
        <authorList>
            <person name="Cano I."/>
            <person name="van Aerle R."/>
            <person name="Ross S."/>
            <person name="Verner-Jeffreys D.W."/>
            <person name="Paley R.K."/>
            <person name="Rimmer G."/>
            <person name="Ryder D."/>
            <person name="Hooper P."/>
            <person name="Stone D."/>
            <person name="Feist S.W."/>
        </authorList>
    </citation>
    <scope>NUCLEOTIDE SEQUENCE</scope>
</reference>
<dbReference type="EMBL" id="NSIT01000010">
    <property type="protein sequence ID" value="PJE80647.1"/>
    <property type="molecule type" value="Genomic_DNA"/>
</dbReference>
<protein>
    <recommendedName>
        <fullName evidence="2">ATP-grasp domain-containing protein</fullName>
    </recommendedName>
</protein>
<accession>A0A2H9TBS1</accession>
<evidence type="ECO:0008006" key="2">
    <source>
        <dbReference type="Google" id="ProtNLM"/>
    </source>
</evidence>
<dbReference type="AlphaFoldDB" id="A0A2H9TBS1"/>
<comment type="caution">
    <text evidence="1">The sequence shown here is derived from an EMBL/GenBank/DDBJ whole genome shotgun (WGS) entry which is preliminary data.</text>
</comment>
<dbReference type="SUPFAM" id="SSF56059">
    <property type="entry name" value="Glutathione synthetase ATP-binding domain-like"/>
    <property type="match status" value="1"/>
</dbReference>
<gene>
    <name evidence="1" type="ORF">CI610_00386</name>
</gene>
<organism evidence="1">
    <name type="scientific">invertebrate metagenome</name>
    <dbReference type="NCBI Taxonomy" id="1711999"/>
    <lineage>
        <taxon>unclassified sequences</taxon>
        <taxon>metagenomes</taxon>
        <taxon>organismal metagenomes</taxon>
    </lineage>
</organism>
<sequence>MDVLFISGVADNHQIKAVLNEKGQFQYLLSGSCSVGPKFEKNTAFQTYRFILAGSGGRQTYAFKFKPDVIFNEISDADSHGRALARCVDFCKQQGANVINAPESIQRTRRDQVSEKLQGIEGVTVPQTLRFYPNTLDQVRQKIEAHFSGPVLLREAGLHGGNRLVKIDDLSVLEQKLYAFALDGRPYYLTAFQDFADSDGLYRKYRFAVVEGVPYLRHKLVNNSWKVHRTARQFMAKLPNLVEEEKKELTEFYLEPSSKLSKITATIAERLNLDYFGIDCHLDREGNMLIFEANANMNILINTERSPNIWEAPIQAICEHIQGMIVKSGAQK</sequence>
<dbReference type="Gene3D" id="3.30.470.20">
    <property type="entry name" value="ATP-grasp fold, B domain"/>
    <property type="match status" value="1"/>
</dbReference>
<name>A0A2H9TBS1_9ZZZZ</name>